<proteinExistence type="predicted"/>
<dbReference type="InterPro" id="IPR025948">
    <property type="entry name" value="HTH-like_dom"/>
</dbReference>
<keyword evidence="5" id="KW-1185">Reference proteome</keyword>
<organism evidence="4 5">
    <name type="scientific">Paractinoplanes hotanensis</name>
    <dbReference type="NCBI Taxonomy" id="2906497"/>
    <lineage>
        <taxon>Bacteria</taxon>
        <taxon>Bacillati</taxon>
        <taxon>Actinomycetota</taxon>
        <taxon>Actinomycetes</taxon>
        <taxon>Micromonosporales</taxon>
        <taxon>Micromonosporaceae</taxon>
        <taxon>Paractinoplanes</taxon>
    </lineage>
</organism>
<feature type="compositionally biased region" description="Basic and acidic residues" evidence="2">
    <location>
        <begin position="45"/>
        <end position="54"/>
    </location>
</feature>
<comment type="function">
    <text evidence="1">Involved in the transposition of the insertion sequence.</text>
</comment>
<dbReference type="Proteomes" id="UP001523216">
    <property type="component" value="Unassembled WGS sequence"/>
</dbReference>
<dbReference type="SUPFAM" id="SSF46689">
    <property type="entry name" value="Homeodomain-like"/>
    <property type="match status" value="1"/>
</dbReference>
<feature type="domain" description="Integrase catalytic" evidence="3">
    <location>
        <begin position="217"/>
        <end position="393"/>
    </location>
</feature>
<dbReference type="InterPro" id="IPR048020">
    <property type="entry name" value="Transpos_IS3"/>
</dbReference>
<comment type="caution">
    <text evidence="4">The sequence shown here is derived from an EMBL/GenBank/DDBJ whole genome shotgun (WGS) entry which is preliminary data.</text>
</comment>
<dbReference type="InterPro" id="IPR050900">
    <property type="entry name" value="Transposase_IS3/IS150/IS904"/>
</dbReference>
<evidence type="ECO:0000313" key="4">
    <source>
        <dbReference type="EMBL" id="MCM4084171.1"/>
    </source>
</evidence>
<evidence type="ECO:0000313" key="5">
    <source>
        <dbReference type="Proteomes" id="UP001523216"/>
    </source>
</evidence>
<dbReference type="InterPro" id="IPR009057">
    <property type="entry name" value="Homeodomain-like_sf"/>
</dbReference>
<dbReference type="Gene3D" id="1.10.10.60">
    <property type="entry name" value="Homeodomain-like"/>
    <property type="match status" value="1"/>
</dbReference>
<gene>
    <name evidence="4" type="ORF">LXN57_42205</name>
</gene>
<dbReference type="PANTHER" id="PTHR46889:SF4">
    <property type="entry name" value="TRANSPOSASE INSO FOR INSERTION SEQUENCE ELEMENT IS911B-RELATED"/>
    <property type="match status" value="1"/>
</dbReference>
<dbReference type="PROSITE" id="PS50994">
    <property type="entry name" value="INTEGRASE"/>
    <property type="match status" value="1"/>
</dbReference>
<sequence>MANKHYPAQFKADAVALYRSRPGSTIAVIADDLGVNRETLRSWVRADDQRRDGGSGRGPAAAAVKPEPGSVEAENAELRRRVRELEEERDILRKAARYFAGGDALVNRFQFVADHHERYGVKRLCQILGVARSSYYYWTSTAEARAARQAADTVLARQICKIHAADNTYGAPRITAELRERGTAVNHKRVERVMRGIGVQGLRLRRRTRTTIPDPAAVKAPDLIGRDFTASAVNQRYVGDITYLPVGERGFLYLATVIDLHSRRLAGWAIADHMRTDLIIDALTAARRTRGSLAGAIFHSDHGAQYTSKAFAAACAAAGVRQSMSKVGSSADNALAESFNATFKRETLQGRRAFTDERDARLTSFRWLHRYNTVRRHSRLGQQSPITYERIQERSATITQAA</sequence>
<dbReference type="InterPro" id="IPR036397">
    <property type="entry name" value="RNaseH_sf"/>
</dbReference>
<evidence type="ECO:0000256" key="2">
    <source>
        <dbReference type="SAM" id="MobiDB-lite"/>
    </source>
</evidence>
<dbReference type="PANTHER" id="PTHR46889">
    <property type="entry name" value="TRANSPOSASE INSF FOR INSERTION SEQUENCE IS3B-RELATED"/>
    <property type="match status" value="1"/>
</dbReference>
<dbReference type="SUPFAM" id="SSF53098">
    <property type="entry name" value="Ribonuclease H-like"/>
    <property type="match status" value="1"/>
</dbReference>
<dbReference type="NCBIfam" id="NF033516">
    <property type="entry name" value="transpos_IS3"/>
    <property type="match status" value="1"/>
</dbReference>
<reference evidence="4 5" key="1">
    <citation type="submission" date="2022-06" db="EMBL/GenBank/DDBJ databases">
        <title>Actinoplanes abujensis sp. nov., isolated from Nigerian arid soil.</title>
        <authorList>
            <person name="Ding P."/>
        </authorList>
    </citation>
    <scope>NUCLEOTIDE SEQUENCE [LARGE SCALE GENOMIC DNA]</scope>
    <source>
        <strain evidence="5">TRM88002</strain>
    </source>
</reference>
<dbReference type="Gene3D" id="3.30.420.10">
    <property type="entry name" value="Ribonuclease H-like superfamily/Ribonuclease H"/>
    <property type="match status" value="1"/>
</dbReference>
<evidence type="ECO:0000259" key="3">
    <source>
        <dbReference type="PROSITE" id="PS50994"/>
    </source>
</evidence>
<name>A0ABT0YDP3_9ACTN</name>
<accession>A0ABT0YDP3</accession>
<dbReference type="RefSeq" id="WP_251803937.1">
    <property type="nucleotide sequence ID" value="NZ_JAMQOL010000072.1"/>
</dbReference>
<dbReference type="Pfam" id="PF01527">
    <property type="entry name" value="HTH_Tnp_1"/>
    <property type="match status" value="1"/>
</dbReference>
<feature type="region of interest" description="Disordered" evidence="2">
    <location>
        <begin position="45"/>
        <end position="75"/>
    </location>
</feature>
<dbReference type="InterPro" id="IPR002514">
    <property type="entry name" value="Transposase_8"/>
</dbReference>
<evidence type="ECO:0000256" key="1">
    <source>
        <dbReference type="ARBA" id="ARBA00002286"/>
    </source>
</evidence>
<dbReference type="EMBL" id="JAMQOL010000072">
    <property type="protein sequence ID" value="MCM4084171.1"/>
    <property type="molecule type" value="Genomic_DNA"/>
</dbReference>
<dbReference type="Pfam" id="PF13276">
    <property type="entry name" value="HTH_21"/>
    <property type="match status" value="1"/>
</dbReference>
<dbReference type="Pfam" id="PF00665">
    <property type="entry name" value="rve"/>
    <property type="match status" value="1"/>
</dbReference>
<dbReference type="InterPro" id="IPR012337">
    <property type="entry name" value="RNaseH-like_sf"/>
</dbReference>
<dbReference type="InterPro" id="IPR001584">
    <property type="entry name" value="Integrase_cat-core"/>
</dbReference>
<protein>
    <submittedName>
        <fullName evidence="4">IS3 family transposase</fullName>
    </submittedName>
</protein>